<dbReference type="AlphaFoldDB" id="A0A0F9RES1"/>
<accession>A0A0F9RES1</accession>
<evidence type="ECO:0000256" key="1">
    <source>
        <dbReference type="SAM" id="Coils"/>
    </source>
</evidence>
<feature type="coiled-coil region" evidence="1">
    <location>
        <begin position="96"/>
        <end position="123"/>
    </location>
</feature>
<gene>
    <name evidence="2" type="ORF">LCGC14_0603340</name>
</gene>
<evidence type="ECO:0000313" key="2">
    <source>
        <dbReference type="EMBL" id="KKN53364.1"/>
    </source>
</evidence>
<dbReference type="EMBL" id="LAZR01000975">
    <property type="protein sequence ID" value="KKN53364.1"/>
    <property type="molecule type" value="Genomic_DNA"/>
</dbReference>
<proteinExistence type="predicted"/>
<keyword evidence="1" id="KW-0175">Coiled coil</keyword>
<name>A0A0F9RES1_9ZZZZ</name>
<comment type="caution">
    <text evidence="2">The sequence shown here is derived from an EMBL/GenBank/DDBJ whole genome shotgun (WGS) entry which is preliminary data.</text>
</comment>
<protein>
    <submittedName>
        <fullName evidence="2">Uncharacterized protein</fullName>
    </submittedName>
</protein>
<reference evidence="2" key="1">
    <citation type="journal article" date="2015" name="Nature">
        <title>Complex archaea that bridge the gap between prokaryotes and eukaryotes.</title>
        <authorList>
            <person name="Spang A."/>
            <person name="Saw J.H."/>
            <person name="Jorgensen S.L."/>
            <person name="Zaremba-Niedzwiedzka K."/>
            <person name="Martijn J."/>
            <person name="Lind A.E."/>
            <person name="van Eijk R."/>
            <person name="Schleper C."/>
            <person name="Guy L."/>
            <person name="Ettema T.J."/>
        </authorList>
    </citation>
    <scope>NUCLEOTIDE SEQUENCE</scope>
</reference>
<sequence length="156" mass="18695">MNYDQIVRELKKLGIEVEESRHGGSSSLSVKFNRKNSEINGRMDLEFVLNGPMRFYSTIYETEKGKVHHINVQPNNQTEFFNIIRELKITNKKLLLIRNMKNIKEAEKEVEKLTKQFKDVRFRLGERKLWLKYLKGKIDNKERKETLRKLVIQRDK</sequence>
<organism evidence="2">
    <name type="scientific">marine sediment metagenome</name>
    <dbReference type="NCBI Taxonomy" id="412755"/>
    <lineage>
        <taxon>unclassified sequences</taxon>
        <taxon>metagenomes</taxon>
        <taxon>ecological metagenomes</taxon>
    </lineage>
</organism>